<dbReference type="PANTHER" id="PTHR30126">
    <property type="entry name" value="HTH-TYPE TRANSCRIPTIONAL REGULATOR"/>
    <property type="match status" value="1"/>
</dbReference>
<comment type="similarity">
    <text evidence="1">Belongs to the LysR transcriptional regulatory family.</text>
</comment>
<evidence type="ECO:0000256" key="4">
    <source>
        <dbReference type="ARBA" id="ARBA00023163"/>
    </source>
</evidence>
<dbReference type="CDD" id="cd08419">
    <property type="entry name" value="PBP2_CbbR_RubisCO_like"/>
    <property type="match status" value="1"/>
</dbReference>
<dbReference type="Pfam" id="PF03466">
    <property type="entry name" value="LysR_substrate"/>
    <property type="match status" value="1"/>
</dbReference>
<dbReference type="InterPro" id="IPR036388">
    <property type="entry name" value="WH-like_DNA-bd_sf"/>
</dbReference>
<dbReference type="Proteomes" id="UP000292136">
    <property type="component" value="Unassembled WGS sequence"/>
</dbReference>
<keyword evidence="3 6" id="KW-0238">DNA-binding</keyword>
<gene>
    <name evidence="6" type="ORF">EV678_0886</name>
</gene>
<dbReference type="GO" id="GO:0003677">
    <property type="term" value="F:DNA binding"/>
    <property type="evidence" value="ECO:0007669"/>
    <property type="project" value="UniProtKB-KW"/>
</dbReference>
<evidence type="ECO:0000313" key="7">
    <source>
        <dbReference type="Proteomes" id="UP000292136"/>
    </source>
</evidence>
<dbReference type="PRINTS" id="PR00039">
    <property type="entry name" value="HTHLYSR"/>
</dbReference>
<dbReference type="PROSITE" id="PS50931">
    <property type="entry name" value="HTH_LYSR"/>
    <property type="match status" value="1"/>
</dbReference>
<evidence type="ECO:0000256" key="3">
    <source>
        <dbReference type="ARBA" id="ARBA00023125"/>
    </source>
</evidence>
<dbReference type="Gene3D" id="1.10.10.10">
    <property type="entry name" value="Winged helix-like DNA-binding domain superfamily/Winged helix DNA-binding domain"/>
    <property type="match status" value="1"/>
</dbReference>
<dbReference type="PANTHER" id="PTHR30126:SF5">
    <property type="entry name" value="HTH-TYPE TRANSCRIPTIONAL ACTIVATOR CMPR"/>
    <property type="match status" value="1"/>
</dbReference>
<dbReference type="SUPFAM" id="SSF46785">
    <property type="entry name" value="Winged helix' DNA-binding domain"/>
    <property type="match status" value="1"/>
</dbReference>
<keyword evidence="2" id="KW-0805">Transcription regulation</keyword>
<dbReference type="Pfam" id="PF00126">
    <property type="entry name" value="HTH_1"/>
    <property type="match status" value="1"/>
</dbReference>
<organism evidence="6 7">
    <name type="scientific">Azospira oryzae</name>
    <dbReference type="NCBI Taxonomy" id="146939"/>
    <lineage>
        <taxon>Bacteria</taxon>
        <taxon>Pseudomonadati</taxon>
        <taxon>Pseudomonadota</taxon>
        <taxon>Betaproteobacteria</taxon>
        <taxon>Rhodocyclales</taxon>
        <taxon>Rhodocyclaceae</taxon>
        <taxon>Azospira</taxon>
    </lineage>
</organism>
<dbReference type="InterPro" id="IPR005119">
    <property type="entry name" value="LysR_subst-bd"/>
</dbReference>
<accession>A0ABY0IRS1</accession>
<comment type="caution">
    <text evidence="6">The sequence shown here is derived from an EMBL/GenBank/DDBJ whole genome shotgun (WGS) entry which is preliminary data.</text>
</comment>
<proteinExistence type="inferred from homology"/>
<name>A0ABY0IRS1_9RHOO</name>
<dbReference type="Gene3D" id="3.40.190.290">
    <property type="match status" value="1"/>
</dbReference>
<keyword evidence="4" id="KW-0804">Transcription</keyword>
<dbReference type="SUPFAM" id="SSF53850">
    <property type="entry name" value="Periplasmic binding protein-like II"/>
    <property type="match status" value="1"/>
</dbReference>
<reference evidence="6 7" key="1">
    <citation type="submission" date="2019-02" db="EMBL/GenBank/DDBJ databases">
        <title>Genomic Encyclopedia of Type Strains, Phase IV (KMG-IV): sequencing the most valuable type-strain genomes for metagenomic binning, comparative biology and taxonomic classification.</title>
        <authorList>
            <person name="Goeker M."/>
        </authorList>
    </citation>
    <scope>NUCLEOTIDE SEQUENCE [LARGE SCALE GENOMIC DNA]</scope>
    <source>
        <strain evidence="6 7">DSM 21223</strain>
    </source>
</reference>
<evidence type="ECO:0000256" key="2">
    <source>
        <dbReference type="ARBA" id="ARBA00023015"/>
    </source>
</evidence>
<dbReference type="InterPro" id="IPR000847">
    <property type="entry name" value="LysR_HTH_N"/>
</dbReference>
<dbReference type="EMBL" id="SHKM01000001">
    <property type="protein sequence ID" value="RZT90075.1"/>
    <property type="molecule type" value="Genomic_DNA"/>
</dbReference>
<protein>
    <submittedName>
        <fullName evidence="6">DNA-binding transcriptional LysR family regulator</fullName>
    </submittedName>
</protein>
<feature type="domain" description="HTH lysR-type" evidence="5">
    <location>
        <begin position="10"/>
        <end position="67"/>
    </location>
</feature>
<evidence type="ECO:0000256" key="1">
    <source>
        <dbReference type="ARBA" id="ARBA00009437"/>
    </source>
</evidence>
<evidence type="ECO:0000259" key="5">
    <source>
        <dbReference type="PROSITE" id="PS50931"/>
    </source>
</evidence>
<keyword evidence="7" id="KW-1185">Reference proteome</keyword>
<evidence type="ECO:0000313" key="6">
    <source>
        <dbReference type="EMBL" id="RZT90075.1"/>
    </source>
</evidence>
<sequence>MYRLGGSLHLTLHQLRLLLATAQEGSVSRAAERLHLTQPTLSAQLKQLAEQVGLPLHERVGRRLHLTEAGRLVAAAAARVAEELGQLENELAVLRGDQGGRLRLAVVSTAEAFIPRLLGEFRKVRPAVEVSLVVLNRQAVVGRLLENQDDLYIMTKPPAETPVSAVPFLTNPLVVVAAADHPLAKRKQVAAGALADAEFVLREPGSGTRLAAEEFFAARGVQLRPRLELGSNEAVRQAVAGGLGLSVLSAHALGPHPEELGIAVLPVRGTPIPARWQVVAPAGKRLTPLAQAFLDYLQERAPRLEAEAGQRLALAVAGAIPGR</sequence>
<dbReference type="InterPro" id="IPR036390">
    <property type="entry name" value="WH_DNA-bd_sf"/>
</dbReference>